<dbReference type="AlphaFoldDB" id="A0AAV8WFL6"/>
<dbReference type="EMBL" id="JANEYG010000002">
    <property type="protein sequence ID" value="KAJ8925213.1"/>
    <property type="molecule type" value="Genomic_DNA"/>
</dbReference>
<dbReference type="GO" id="GO:0006384">
    <property type="term" value="P:transcription initiation at RNA polymerase III promoter"/>
    <property type="evidence" value="ECO:0007669"/>
    <property type="project" value="InterPro"/>
</dbReference>
<protein>
    <recommendedName>
        <fullName evidence="2">Transcription factor IIIC 90kDa subunit N-terminal domain-containing protein</fullName>
    </recommendedName>
</protein>
<gene>
    <name evidence="3" type="ORF">NQ315_001399</name>
</gene>
<evidence type="ECO:0000256" key="1">
    <source>
        <dbReference type="SAM" id="MobiDB-lite"/>
    </source>
</evidence>
<reference evidence="3 4" key="1">
    <citation type="journal article" date="2023" name="Insect Mol. Biol.">
        <title>Genome sequencing provides insights into the evolution of gene families encoding plant cell wall-degrading enzymes in longhorned beetles.</title>
        <authorList>
            <person name="Shin N.R."/>
            <person name="Okamura Y."/>
            <person name="Kirsch R."/>
            <person name="Pauchet Y."/>
        </authorList>
    </citation>
    <scope>NUCLEOTIDE SEQUENCE [LARGE SCALE GENOMIC DNA]</scope>
    <source>
        <tissue evidence="3">Midgut</tissue>
    </source>
</reference>
<dbReference type="PANTHER" id="PTHR15496">
    <property type="entry name" value="GENERAL TRANSCRIPTION FACTOR 3C POLYPEPTIDE 4 FAMILY"/>
    <property type="match status" value="1"/>
</dbReference>
<keyword evidence="4" id="KW-1185">Reference proteome</keyword>
<dbReference type="GO" id="GO:0004402">
    <property type="term" value="F:histone acetyltransferase activity"/>
    <property type="evidence" value="ECO:0007669"/>
    <property type="project" value="InterPro"/>
</dbReference>
<feature type="domain" description="Transcription factor IIIC 90kDa subunit N-terminal" evidence="2">
    <location>
        <begin position="46"/>
        <end position="268"/>
    </location>
</feature>
<feature type="region of interest" description="Disordered" evidence="1">
    <location>
        <begin position="766"/>
        <end position="788"/>
    </location>
</feature>
<dbReference type="PANTHER" id="PTHR15496:SF2">
    <property type="entry name" value="GENERAL TRANSCRIPTION FACTOR 3C POLYPEPTIDE 4"/>
    <property type="match status" value="1"/>
</dbReference>
<dbReference type="Proteomes" id="UP001159042">
    <property type="component" value="Unassembled WGS sequence"/>
</dbReference>
<sequence length="788" mass="89777">MNVTFQKTERIFTFSSKLIKPVMELRLLDHFKFTSRISTSFACSYSEDDRIYIVSDTGVYVLALKVRLDNPFPTFSSKNDFFAVSNYVPGADVDIDINSFHKDLSRFDLYTTAMSVELSSNLNNAAAVTASPADVQWSPRGIVGKTDCLLGVLSNFHSLELYVKYVNEDEITEYRLVTNLTKELVDLKKPQWKYANRLPPTLKLNELKKRVRAVSCTAFVWSHLYQVNDADYCAVFMGHMNGDISVWKIAGRESNSKEQSKACFIGCYSTSLGSIVRLHWHHTKEYGGGLSFADSDGRMSVLHVKDLHLENASMDNELAFWTEPDKVSVDKITVMVHEASTYIILVKQSFLIIYALSELGEVFDQKICNVEELYITGIHHFRNTILVLTMVGTLKQYTLSIAEKRIRLEAETVRLKIDMPKYRTHGFFFSKNLMLFGLVAYPFHLRSFAKLKTYLNVFIFHNNALNPLEALWGNPTGSLRDYWDCFEALRLICLKDKRFPWLGLPSTLNYDDLSLTRLKTLRWLAQLSEMVYSTVPVIRNYNIKPFVILHYLVQIKLVVKRLDLLLNLHGTGTELSVFQKRSLEIQNFFLKEMVAKNVLAKANVGRGFIGDMRRVMGIANELRYPDMVQCIIGPVCVPPHADSRCSLTMMPIFLVPGYKCPFCKALAHKEIEKQQDVFLCPYCDVPMEKLCTPQTSSALEDGERVTSTCFEDCLKEEVSFSDVEENENEYLVLSDDEEEPGEKLKELYARFKSMSVEEVLRADCADAGNSESSEAGPSRKMLKLEGAG</sequence>
<organism evidence="3 4">
    <name type="scientific">Exocentrus adspersus</name>
    <dbReference type="NCBI Taxonomy" id="1586481"/>
    <lineage>
        <taxon>Eukaryota</taxon>
        <taxon>Metazoa</taxon>
        <taxon>Ecdysozoa</taxon>
        <taxon>Arthropoda</taxon>
        <taxon>Hexapoda</taxon>
        <taxon>Insecta</taxon>
        <taxon>Pterygota</taxon>
        <taxon>Neoptera</taxon>
        <taxon>Endopterygota</taxon>
        <taxon>Coleoptera</taxon>
        <taxon>Polyphaga</taxon>
        <taxon>Cucujiformia</taxon>
        <taxon>Chrysomeloidea</taxon>
        <taxon>Cerambycidae</taxon>
        <taxon>Lamiinae</taxon>
        <taxon>Acanthocinini</taxon>
        <taxon>Exocentrus</taxon>
    </lineage>
</organism>
<dbReference type="GO" id="GO:0000127">
    <property type="term" value="C:transcription factor TFIIIC complex"/>
    <property type="evidence" value="ECO:0007669"/>
    <property type="project" value="InterPro"/>
</dbReference>
<evidence type="ECO:0000259" key="2">
    <source>
        <dbReference type="Pfam" id="PF12657"/>
    </source>
</evidence>
<proteinExistence type="predicted"/>
<evidence type="ECO:0000313" key="3">
    <source>
        <dbReference type="EMBL" id="KAJ8925213.1"/>
    </source>
</evidence>
<accession>A0AAV8WFL6</accession>
<comment type="caution">
    <text evidence="3">The sequence shown here is derived from an EMBL/GenBank/DDBJ whole genome shotgun (WGS) entry which is preliminary data.</text>
</comment>
<dbReference type="InterPro" id="IPR024761">
    <property type="entry name" value="TFIIIC_delta_N"/>
</dbReference>
<name>A0AAV8WFL6_9CUCU</name>
<dbReference type="Pfam" id="PF12657">
    <property type="entry name" value="TFIIIC_delta"/>
    <property type="match status" value="1"/>
</dbReference>
<evidence type="ECO:0000313" key="4">
    <source>
        <dbReference type="Proteomes" id="UP001159042"/>
    </source>
</evidence>
<dbReference type="InterPro" id="IPR044230">
    <property type="entry name" value="GTF3C4"/>
</dbReference>